<keyword evidence="1" id="KW-1133">Transmembrane helix</keyword>
<keyword evidence="1" id="KW-0812">Transmembrane</keyword>
<evidence type="ECO:0008006" key="4">
    <source>
        <dbReference type="Google" id="ProtNLM"/>
    </source>
</evidence>
<dbReference type="EMBL" id="KV453911">
    <property type="protein sequence ID" value="ODV79747.1"/>
    <property type="molecule type" value="Genomic_DNA"/>
</dbReference>
<keyword evidence="1" id="KW-0472">Membrane</keyword>
<dbReference type="Proteomes" id="UP000094285">
    <property type="component" value="Unassembled WGS sequence"/>
</dbReference>
<dbReference type="InterPro" id="IPR027417">
    <property type="entry name" value="P-loop_NTPase"/>
</dbReference>
<accession>A0A1E4SJY6</accession>
<dbReference type="RefSeq" id="XP_020064869.1">
    <property type="nucleotide sequence ID" value="XM_020209589.1"/>
</dbReference>
<name>A0A1E4SJY6_9ASCO</name>
<reference evidence="3" key="1">
    <citation type="submission" date="2016-05" db="EMBL/GenBank/DDBJ databases">
        <title>Comparative genomics of biotechnologically important yeasts.</title>
        <authorList>
            <consortium name="DOE Joint Genome Institute"/>
            <person name="Riley R."/>
            <person name="Haridas S."/>
            <person name="Wolfe K.H."/>
            <person name="Lopes M.R."/>
            <person name="Hittinger C.T."/>
            <person name="Goker M."/>
            <person name="Salamov A."/>
            <person name="Wisecaver J."/>
            <person name="Long T.M."/>
            <person name="Aerts A.L."/>
            <person name="Barry K."/>
            <person name="Choi C."/>
            <person name="Clum A."/>
            <person name="Coughlan A.Y."/>
            <person name="Deshpande S."/>
            <person name="Douglass A.P."/>
            <person name="Hanson S.J."/>
            <person name="Klenk H.-P."/>
            <person name="Labutti K."/>
            <person name="Lapidus A."/>
            <person name="Lindquist E."/>
            <person name="Lipzen A."/>
            <person name="Meier-Kolthoff J.P."/>
            <person name="Ohm R.A."/>
            <person name="Otillar R.P."/>
            <person name="Pangilinan J."/>
            <person name="Peng Y."/>
            <person name="Rokas A."/>
            <person name="Rosa C.A."/>
            <person name="Scheuner C."/>
            <person name="Sibirny A.A."/>
            <person name="Slot J.C."/>
            <person name="Stielow J.B."/>
            <person name="Sun H."/>
            <person name="Kurtzman C.P."/>
            <person name="Blackwell M."/>
            <person name="Grigoriev I.V."/>
            <person name="Jeffries T.W."/>
        </authorList>
    </citation>
    <scope>NUCLEOTIDE SEQUENCE [LARGE SCALE GENOMIC DNA]</scope>
    <source>
        <strain evidence="3">NRRL Y-17324</strain>
    </source>
</reference>
<protein>
    <recommendedName>
        <fullName evidence="4">Altered inheritance of mitochondria protein 36, mitochondrial</fullName>
    </recommendedName>
</protein>
<feature type="transmembrane region" description="Helical" evidence="1">
    <location>
        <begin position="21"/>
        <end position="39"/>
    </location>
</feature>
<keyword evidence="3" id="KW-1185">Reference proteome</keyword>
<evidence type="ECO:0000256" key="1">
    <source>
        <dbReference type="SAM" id="Phobius"/>
    </source>
</evidence>
<dbReference type="AlphaFoldDB" id="A0A1E4SJY6"/>
<sequence>MGSVGIRTFKSAPKKKRETPIRYLFYMFILSSGMLYLAGNKVDKKKPKTSFNSDRELDEYEEITGLKRRHKLFNHESNVQYKFYMIPFANDNSVDKVTSEIKKSGQDRQLKVLDPKELIEKEIQDDTRKFSYLLQDLERQGRPLPKGLITALVKQELHFFLNTRGGIFDTDIIIKNYPQTTDEAIRFENDISDVANCYVTDIPSEIDDIKTRQIKNVYGYFETVDKTEQLK</sequence>
<organism evidence="2 3">
    <name type="scientific">Suhomyces tanzawaensis NRRL Y-17324</name>
    <dbReference type="NCBI Taxonomy" id="984487"/>
    <lineage>
        <taxon>Eukaryota</taxon>
        <taxon>Fungi</taxon>
        <taxon>Dikarya</taxon>
        <taxon>Ascomycota</taxon>
        <taxon>Saccharomycotina</taxon>
        <taxon>Pichiomycetes</taxon>
        <taxon>Debaryomycetaceae</taxon>
        <taxon>Suhomyces</taxon>
    </lineage>
</organism>
<gene>
    <name evidence="2" type="ORF">CANTADRAFT_48497</name>
</gene>
<evidence type="ECO:0000313" key="3">
    <source>
        <dbReference type="Proteomes" id="UP000094285"/>
    </source>
</evidence>
<dbReference type="OrthoDB" id="4081130at2759"/>
<evidence type="ECO:0000313" key="2">
    <source>
        <dbReference type="EMBL" id="ODV79747.1"/>
    </source>
</evidence>
<dbReference type="Gene3D" id="3.40.50.300">
    <property type="entry name" value="P-loop containing nucleotide triphosphate hydrolases"/>
    <property type="match status" value="1"/>
</dbReference>
<dbReference type="STRING" id="984487.A0A1E4SJY6"/>
<proteinExistence type="predicted"/>
<dbReference type="GeneID" id="30983725"/>